<dbReference type="GO" id="GO:0009380">
    <property type="term" value="C:excinuclease repair complex"/>
    <property type="evidence" value="ECO:0007669"/>
    <property type="project" value="InterPro"/>
</dbReference>
<dbReference type="KEGG" id="slc:SL103_09535"/>
<dbReference type="InterPro" id="IPR047296">
    <property type="entry name" value="GIY-YIG_UvrC_Cho"/>
</dbReference>
<dbReference type="Gene3D" id="4.10.860.10">
    <property type="entry name" value="UVR domain"/>
    <property type="match status" value="1"/>
</dbReference>
<feature type="domain" description="UVR" evidence="9">
    <location>
        <begin position="208"/>
        <end position="243"/>
    </location>
</feature>
<dbReference type="FunFam" id="4.10.860.10:FF:000002">
    <property type="entry name" value="UvrABC system protein C"/>
    <property type="match status" value="1"/>
</dbReference>
<dbReference type="InterPro" id="IPR038476">
    <property type="entry name" value="UvrC_RNase_H_dom_sf"/>
</dbReference>
<feature type="domain" description="GIY-YIG" evidence="10">
    <location>
        <begin position="16"/>
        <end position="95"/>
    </location>
</feature>
<keyword evidence="13" id="KW-1185">Reference proteome</keyword>
<evidence type="ECO:0000256" key="1">
    <source>
        <dbReference type="ARBA" id="ARBA00022490"/>
    </source>
</evidence>
<dbReference type="Proteomes" id="UP000094094">
    <property type="component" value="Chromosome"/>
</dbReference>
<evidence type="ECO:0000259" key="9">
    <source>
        <dbReference type="PROSITE" id="PS50151"/>
    </source>
</evidence>
<reference evidence="12 13" key="1">
    <citation type="submission" date="2016-09" db="EMBL/GenBank/DDBJ databases">
        <title>Complete genome sequencing of Streptomyces lydicus 103 and metabolic pathways analysis of antibiotic biosynthesis.</title>
        <authorList>
            <person name="Jia N."/>
            <person name="Ding M.-Z."/>
            <person name="Gao F."/>
            <person name="Yuan Y.-J."/>
        </authorList>
    </citation>
    <scope>NUCLEOTIDE SEQUENCE [LARGE SCALE GENOMIC DNA]</scope>
    <source>
        <strain evidence="12 13">103</strain>
    </source>
</reference>
<comment type="similarity">
    <text evidence="7">Belongs to the UvrC family.</text>
</comment>
<dbReference type="InterPro" id="IPR004791">
    <property type="entry name" value="UvrC"/>
</dbReference>
<keyword evidence="2 7" id="KW-0227">DNA damage</keyword>
<comment type="subcellular location">
    <subcellularLocation>
        <location evidence="7">Cytoplasm</location>
    </subcellularLocation>
</comment>
<dbReference type="InterPro" id="IPR035901">
    <property type="entry name" value="GIY-YIG_endonuc_sf"/>
</dbReference>
<evidence type="ECO:0000256" key="2">
    <source>
        <dbReference type="ARBA" id="ARBA00022763"/>
    </source>
</evidence>
<evidence type="ECO:0000256" key="5">
    <source>
        <dbReference type="ARBA" id="ARBA00023204"/>
    </source>
</evidence>
<dbReference type="InterPro" id="IPR050066">
    <property type="entry name" value="UvrABC_protein_C"/>
</dbReference>
<dbReference type="RefSeq" id="WP_069573570.1">
    <property type="nucleotide sequence ID" value="NZ_CP017157.1"/>
</dbReference>
<evidence type="ECO:0000256" key="3">
    <source>
        <dbReference type="ARBA" id="ARBA00022769"/>
    </source>
</evidence>
<feature type="compositionally biased region" description="Basic and acidic residues" evidence="8">
    <location>
        <begin position="497"/>
        <end position="508"/>
    </location>
</feature>
<dbReference type="PROSITE" id="PS50164">
    <property type="entry name" value="GIY_YIG"/>
    <property type="match status" value="1"/>
</dbReference>
<feature type="region of interest" description="Disordered" evidence="8">
    <location>
        <begin position="665"/>
        <end position="689"/>
    </location>
</feature>
<dbReference type="FunFam" id="3.40.1440.10:FF:000001">
    <property type="entry name" value="UvrABC system protein C"/>
    <property type="match status" value="1"/>
</dbReference>
<dbReference type="Pfam" id="PF14520">
    <property type="entry name" value="HHH_5"/>
    <property type="match status" value="1"/>
</dbReference>
<dbReference type="Gene3D" id="3.30.420.340">
    <property type="entry name" value="UvrC, RNAse H endonuclease domain"/>
    <property type="match status" value="1"/>
</dbReference>
<sequence length="689" mass="76197">MADPSSYRPKPGQIPDSPGVYKFRDEHGRVIYVGKAKSLRQRLANYFQDLAGLHPRTRTMVTTAASVEWTVVTTEVEALQLEYSWIKEFDPRFNVKYRDDKSYPYLAVTLNEEFPRVQVMRGAKKKGVRYFGPYAHAWAIRETVDLMLRVFPVRTCSAGVFKRSAQIGRPCLLGYIGKCSAPCVGRIPAEEHRELAEEFCDFMAGRTGAYLRRLERRMQEAAEEMEYERAARLRDDIGALKRAMEKSAVVLADATDADLIAVAEDELEAAVQIFHVRGGRVRGQRGWVTDKVEAVTTAGLVEHALQQLYGEEQGDAVPKEVLVPALPEPVEPVAQWLSQRRGSQVSLRIPQRGDKKDLMATVGRNAQQALALHKTKRASDLTTRSRALEEIAEALGLDSVPLRIECFDISHLQGEDVVASMVVFEDGLVRKSEYRRFQIKGFEGQDDVRSMHEVIGRRFKRYLQEKQKSGEWTEEPDGATAAPVDGVVTASGEPDPADGRPVDDDGRPKRFAYPPQLVVVDGGAPQVAAARRALDELGIDDVAVCGLAKRLEEVWLPGEDDPVVLPRSSEGLYLLQRVRDEAHRFAITYQRNKRSKRLKSSPLDAVPGLGDTRRQALLKHFGSLKKLRAATVDEICAVPGVGRKTAETVAAALAGAAPSAPAVNTATGEIIEDDGAPPAALSAERGQER</sequence>
<evidence type="ECO:0000256" key="6">
    <source>
        <dbReference type="ARBA" id="ARBA00023236"/>
    </source>
</evidence>
<dbReference type="Pfam" id="PF01541">
    <property type="entry name" value="GIY-YIG"/>
    <property type="match status" value="1"/>
</dbReference>
<evidence type="ECO:0000259" key="11">
    <source>
        <dbReference type="PROSITE" id="PS50165"/>
    </source>
</evidence>
<dbReference type="PROSITE" id="PS50165">
    <property type="entry name" value="UVRC"/>
    <property type="match status" value="1"/>
</dbReference>
<dbReference type="GO" id="GO:0009381">
    <property type="term" value="F:excinuclease ABC activity"/>
    <property type="evidence" value="ECO:0007669"/>
    <property type="project" value="UniProtKB-UniRule"/>
</dbReference>
<proteinExistence type="inferred from homology"/>
<feature type="domain" description="UvrC family homology region profile" evidence="11">
    <location>
        <begin position="259"/>
        <end position="534"/>
    </location>
</feature>
<dbReference type="HAMAP" id="MF_00203">
    <property type="entry name" value="UvrC"/>
    <property type="match status" value="1"/>
</dbReference>
<organism evidence="12 13">
    <name type="scientific">Streptomyces lydicus</name>
    <dbReference type="NCBI Taxonomy" id="47763"/>
    <lineage>
        <taxon>Bacteria</taxon>
        <taxon>Bacillati</taxon>
        <taxon>Actinomycetota</taxon>
        <taxon>Actinomycetes</taxon>
        <taxon>Kitasatosporales</taxon>
        <taxon>Streptomycetaceae</taxon>
        <taxon>Streptomyces</taxon>
    </lineage>
</organism>
<comment type="function">
    <text evidence="7">The UvrABC repair system catalyzes the recognition and processing of DNA lesions. UvrC both incises the 5' and 3' sides of the lesion. The N-terminal half is responsible for the 3' incision and the C-terminal half is responsible for the 5' incision.</text>
</comment>
<dbReference type="GO" id="GO:0009432">
    <property type="term" value="P:SOS response"/>
    <property type="evidence" value="ECO:0007669"/>
    <property type="project" value="UniProtKB-UniRule"/>
</dbReference>
<dbReference type="InterPro" id="IPR003583">
    <property type="entry name" value="Hlx-hairpin-Hlx_DNA-bd_motif"/>
</dbReference>
<keyword evidence="5 7" id="KW-0234">DNA repair</keyword>
<protein>
    <recommendedName>
        <fullName evidence="7">UvrABC system protein C</fullName>
        <shortName evidence="7">Protein UvrC</shortName>
    </recommendedName>
    <alternativeName>
        <fullName evidence="7">Excinuclease ABC subunit C</fullName>
    </alternativeName>
</protein>
<dbReference type="SMART" id="SM00465">
    <property type="entry name" value="GIYc"/>
    <property type="match status" value="1"/>
</dbReference>
<evidence type="ECO:0000313" key="13">
    <source>
        <dbReference type="Proteomes" id="UP000094094"/>
    </source>
</evidence>
<name>A0A1D7VWI2_9ACTN</name>
<evidence type="ECO:0000259" key="10">
    <source>
        <dbReference type="PROSITE" id="PS50164"/>
    </source>
</evidence>
<dbReference type="Gene3D" id="1.10.150.20">
    <property type="entry name" value="5' to 3' exonuclease, C-terminal subdomain"/>
    <property type="match status" value="1"/>
</dbReference>
<evidence type="ECO:0000313" key="12">
    <source>
        <dbReference type="EMBL" id="AOP51093.1"/>
    </source>
</evidence>
<accession>A0A1D7VWI2</accession>
<keyword evidence="6 7" id="KW-0742">SOS response</keyword>
<dbReference type="PANTHER" id="PTHR30562:SF1">
    <property type="entry name" value="UVRABC SYSTEM PROTEIN C"/>
    <property type="match status" value="1"/>
</dbReference>
<dbReference type="SUPFAM" id="SSF47781">
    <property type="entry name" value="RuvA domain 2-like"/>
    <property type="match status" value="1"/>
</dbReference>
<dbReference type="InterPro" id="IPR036876">
    <property type="entry name" value="UVR_dom_sf"/>
</dbReference>
<dbReference type="AlphaFoldDB" id="A0A1D7VWI2"/>
<dbReference type="Pfam" id="PF02151">
    <property type="entry name" value="UVR"/>
    <property type="match status" value="1"/>
</dbReference>
<dbReference type="PROSITE" id="PS50151">
    <property type="entry name" value="UVR"/>
    <property type="match status" value="1"/>
</dbReference>
<dbReference type="InterPro" id="IPR010994">
    <property type="entry name" value="RuvA_2-like"/>
</dbReference>
<dbReference type="Gene3D" id="3.40.1440.10">
    <property type="entry name" value="GIY-YIG endonuclease"/>
    <property type="match status" value="1"/>
</dbReference>
<evidence type="ECO:0000256" key="7">
    <source>
        <dbReference type="HAMAP-Rule" id="MF_00203"/>
    </source>
</evidence>
<gene>
    <name evidence="7" type="primary">uvrC</name>
    <name evidence="12" type="ORF">SL103_09535</name>
</gene>
<dbReference type="FunFam" id="1.10.150.20:FF:000005">
    <property type="entry name" value="UvrABC system protein C"/>
    <property type="match status" value="1"/>
</dbReference>
<dbReference type="NCBIfam" id="TIGR00194">
    <property type="entry name" value="uvrC"/>
    <property type="match status" value="1"/>
</dbReference>
<dbReference type="SUPFAM" id="SSF46600">
    <property type="entry name" value="C-terminal UvrC-binding domain of UvrB"/>
    <property type="match status" value="1"/>
</dbReference>
<dbReference type="InterPro" id="IPR000305">
    <property type="entry name" value="GIY-YIG_endonuc"/>
</dbReference>
<dbReference type="Pfam" id="PF08459">
    <property type="entry name" value="UvrC_RNaseH_dom"/>
    <property type="match status" value="1"/>
</dbReference>
<keyword evidence="3 7" id="KW-0228">DNA excision</keyword>
<dbReference type="SUPFAM" id="SSF82771">
    <property type="entry name" value="GIY-YIG endonuclease"/>
    <property type="match status" value="1"/>
</dbReference>
<dbReference type="EMBL" id="CP017157">
    <property type="protein sequence ID" value="AOP51093.1"/>
    <property type="molecule type" value="Genomic_DNA"/>
</dbReference>
<keyword evidence="4 7" id="KW-0267">Excision nuclease</keyword>
<dbReference type="GO" id="GO:0005737">
    <property type="term" value="C:cytoplasm"/>
    <property type="evidence" value="ECO:0007669"/>
    <property type="project" value="UniProtKB-SubCell"/>
</dbReference>
<dbReference type="CDD" id="cd10434">
    <property type="entry name" value="GIY-YIG_UvrC_Cho"/>
    <property type="match status" value="1"/>
</dbReference>
<dbReference type="Pfam" id="PF22920">
    <property type="entry name" value="UvrC_RNaseH"/>
    <property type="match status" value="1"/>
</dbReference>
<dbReference type="OrthoDB" id="9804933at2"/>
<keyword evidence="1 7" id="KW-0963">Cytoplasm</keyword>
<comment type="subunit">
    <text evidence="7">Interacts with UvrB in an incision complex.</text>
</comment>
<evidence type="ECO:0000256" key="4">
    <source>
        <dbReference type="ARBA" id="ARBA00022881"/>
    </source>
</evidence>
<dbReference type="PANTHER" id="PTHR30562">
    <property type="entry name" value="UVRC/OXIDOREDUCTASE"/>
    <property type="match status" value="1"/>
</dbReference>
<evidence type="ECO:0000256" key="8">
    <source>
        <dbReference type="SAM" id="MobiDB-lite"/>
    </source>
</evidence>
<dbReference type="InterPro" id="IPR001162">
    <property type="entry name" value="UvrC_RNase_H_dom"/>
</dbReference>
<dbReference type="GO" id="GO:0006289">
    <property type="term" value="P:nucleotide-excision repair"/>
    <property type="evidence" value="ECO:0007669"/>
    <property type="project" value="UniProtKB-UniRule"/>
</dbReference>
<dbReference type="InterPro" id="IPR001943">
    <property type="entry name" value="UVR_dom"/>
</dbReference>
<dbReference type="SMART" id="SM00278">
    <property type="entry name" value="HhH1"/>
    <property type="match status" value="2"/>
</dbReference>
<feature type="region of interest" description="Disordered" evidence="8">
    <location>
        <begin position="467"/>
        <end position="508"/>
    </location>
</feature>
<dbReference type="GO" id="GO:0003677">
    <property type="term" value="F:DNA binding"/>
    <property type="evidence" value="ECO:0007669"/>
    <property type="project" value="UniProtKB-UniRule"/>
</dbReference>
<dbReference type="NCBIfam" id="NF001824">
    <property type="entry name" value="PRK00558.1-5"/>
    <property type="match status" value="1"/>
</dbReference>